<dbReference type="CDD" id="cd02440">
    <property type="entry name" value="AdoMet_MTases"/>
    <property type="match status" value="1"/>
</dbReference>
<dbReference type="InterPro" id="IPR050508">
    <property type="entry name" value="Methyltransf_Superfamily"/>
</dbReference>
<dbReference type="EMBL" id="JACORT010000005">
    <property type="protein sequence ID" value="MBC5783994.1"/>
    <property type="molecule type" value="Genomic_DNA"/>
</dbReference>
<dbReference type="GO" id="GO:0008168">
    <property type="term" value="F:methyltransferase activity"/>
    <property type="evidence" value="ECO:0007669"/>
    <property type="project" value="TreeGrafter"/>
</dbReference>
<evidence type="ECO:0000259" key="2">
    <source>
        <dbReference type="Pfam" id="PF08242"/>
    </source>
</evidence>
<dbReference type="SUPFAM" id="SSF48452">
    <property type="entry name" value="TPR-like"/>
    <property type="match status" value="1"/>
</dbReference>
<evidence type="ECO:0000313" key="4">
    <source>
        <dbReference type="Proteomes" id="UP000608513"/>
    </source>
</evidence>
<dbReference type="PROSITE" id="PS50005">
    <property type="entry name" value="TPR"/>
    <property type="match status" value="2"/>
</dbReference>
<dbReference type="AlphaFoldDB" id="A0A923MTP8"/>
<dbReference type="RefSeq" id="WP_187076739.1">
    <property type="nucleotide sequence ID" value="NZ_JACORT010000005.1"/>
</dbReference>
<dbReference type="SUPFAM" id="SSF53335">
    <property type="entry name" value="S-adenosyl-L-methionine-dependent methyltransferases"/>
    <property type="match status" value="1"/>
</dbReference>
<feature type="repeat" description="TPR" evidence="1">
    <location>
        <begin position="42"/>
        <end position="75"/>
    </location>
</feature>
<dbReference type="Pfam" id="PF08242">
    <property type="entry name" value="Methyltransf_12"/>
    <property type="match status" value="1"/>
</dbReference>
<dbReference type="InterPro" id="IPR029063">
    <property type="entry name" value="SAM-dependent_MTases_sf"/>
</dbReference>
<name>A0A923MTP8_9BURK</name>
<reference evidence="3" key="1">
    <citation type="submission" date="2020-08" db="EMBL/GenBank/DDBJ databases">
        <title>Ramlibacter sp. USB13 16S ribosomal RNA gene genome sequencing and assembly.</title>
        <authorList>
            <person name="Kang M."/>
        </authorList>
    </citation>
    <scope>NUCLEOTIDE SEQUENCE</scope>
    <source>
        <strain evidence="3">USB13</strain>
    </source>
</reference>
<dbReference type="SMART" id="SM00028">
    <property type="entry name" value="TPR"/>
    <property type="match status" value="4"/>
</dbReference>
<dbReference type="Proteomes" id="UP000608513">
    <property type="component" value="Unassembled WGS sequence"/>
</dbReference>
<evidence type="ECO:0000256" key="1">
    <source>
        <dbReference type="PROSITE-ProRule" id="PRU00339"/>
    </source>
</evidence>
<dbReference type="Pfam" id="PF13432">
    <property type="entry name" value="TPR_16"/>
    <property type="match status" value="2"/>
</dbReference>
<dbReference type="PANTHER" id="PTHR42912:SF93">
    <property type="entry name" value="N6-ADENOSINE-METHYLTRANSFERASE TMT1A"/>
    <property type="match status" value="1"/>
</dbReference>
<dbReference type="InterPro" id="IPR011990">
    <property type="entry name" value="TPR-like_helical_dom_sf"/>
</dbReference>
<gene>
    <name evidence="3" type="ORF">H8N03_13670</name>
</gene>
<evidence type="ECO:0000313" key="3">
    <source>
        <dbReference type="EMBL" id="MBC5783994.1"/>
    </source>
</evidence>
<dbReference type="Gene3D" id="1.25.40.10">
    <property type="entry name" value="Tetratricopeptide repeat domain"/>
    <property type="match status" value="2"/>
</dbReference>
<dbReference type="InterPro" id="IPR013217">
    <property type="entry name" value="Methyltransf_12"/>
</dbReference>
<comment type="caution">
    <text evidence="3">The sequence shown here is derived from an EMBL/GenBank/DDBJ whole genome shotgun (WGS) entry which is preliminary data.</text>
</comment>
<accession>A0A923MTP8</accession>
<dbReference type="InterPro" id="IPR019734">
    <property type="entry name" value="TPR_rpt"/>
</dbReference>
<keyword evidence="1" id="KW-0802">TPR repeat</keyword>
<dbReference type="PANTHER" id="PTHR42912">
    <property type="entry name" value="METHYLTRANSFERASE"/>
    <property type="match status" value="1"/>
</dbReference>
<keyword evidence="4" id="KW-1185">Reference proteome</keyword>
<organism evidence="3 4">
    <name type="scientific">Ramlibacter cellulosilyticus</name>
    <dbReference type="NCBI Taxonomy" id="2764187"/>
    <lineage>
        <taxon>Bacteria</taxon>
        <taxon>Pseudomonadati</taxon>
        <taxon>Pseudomonadota</taxon>
        <taxon>Betaproteobacteria</taxon>
        <taxon>Burkholderiales</taxon>
        <taxon>Comamonadaceae</taxon>
        <taxon>Ramlibacter</taxon>
    </lineage>
</organism>
<feature type="domain" description="Methyltransferase type 12" evidence="2">
    <location>
        <begin position="208"/>
        <end position="298"/>
    </location>
</feature>
<protein>
    <submittedName>
        <fullName evidence="3">Tetratricopeptide repeat protein</fullName>
    </submittedName>
</protein>
<proteinExistence type="predicted"/>
<dbReference type="Gene3D" id="3.40.50.150">
    <property type="entry name" value="Vaccinia Virus protein VP39"/>
    <property type="match status" value="1"/>
</dbReference>
<feature type="repeat" description="TPR" evidence="1">
    <location>
        <begin position="8"/>
        <end position="41"/>
    </location>
</feature>
<sequence length="362" mass="39290">MDKTLEQARTFFLEGVAHYEAGRLEQAERQFAAALSLAPGRPSVLTNLGAVRLRLQRAAEALPVLEEALAQEPDNPEALAHAATALAELGRTPDALPLFDRAIAAGPQPATVWMFRGSVLRELGRAQEAAASYREALARGGDAELLNYYLAGLEGGAAPPRPPRHYVQGLFDSYADGFDTHLKTLRYDAPGVLVQRLAASGRRFAHALDLGCGTGLCGRLLRPLATRLTGVDLSPQMLARSRALGVYDDLQQADVVEYLAAQAGPFDAVVAADVFIYVGVLDEVFRLLAARMPPGGLFAFTVEESTGAEVVLRGSLRYAHSEAGLQRLAREHGFRIQALERRPVREDQRQPIAGLFAWMERL</sequence>